<dbReference type="EMBL" id="CCYA01000254">
    <property type="protein sequence ID" value="CEH17225.1"/>
    <property type="molecule type" value="Genomic_DNA"/>
</dbReference>
<feature type="compositionally biased region" description="Low complexity" evidence="2">
    <location>
        <begin position="320"/>
        <end position="330"/>
    </location>
</feature>
<feature type="region of interest" description="Disordered" evidence="2">
    <location>
        <begin position="275"/>
        <end position="308"/>
    </location>
</feature>
<feature type="compositionally biased region" description="Low complexity" evidence="2">
    <location>
        <begin position="49"/>
        <end position="62"/>
    </location>
</feature>
<dbReference type="InterPro" id="IPR007308">
    <property type="entry name" value="Rtr1/RPAP2_dom"/>
</dbReference>
<feature type="compositionally biased region" description="Low complexity" evidence="2">
    <location>
        <begin position="362"/>
        <end position="380"/>
    </location>
</feature>
<dbReference type="PROSITE" id="PS51479">
    <property type="entry name" value="ZF_RTR1"/>
    <property type="match status" value="1"/>
</dbReference>
<dbReference type="Gene3D" id="1.25.40.820">
    <property type="match status" value="1"/>
</dbReference>
<comment type="similarity">
    <text evidence="1">Belongs to the RPAP2 family.</text>
</comment>
<evidence type="ECO:0000313" key="4">
    <source>
        <dbReference type="EMBL" id="CEH17225.1"/>
    </source>
</evidence>
<feature type="domain" description="RTR1-type" evidence="3">
    <location>
        <begin position="132"/>
        <end position="236"/>
    </location>
</feature>
<evidence type="ECO:0000313" key="5">
    <source>
        <dbReference type="Proteomes" id="UP000054845"/>
    </source>
</evidence>
<feature type="region of interest" description="Disordered" evidence="2">
    <location>
        <begin position="1"/>
        <end position="71"/>
    </location>
</feature>
<evidence type="ECO:0000256" key="1">
    <source>
        <dbReference type="PROSITE-ProRule" id="PRU00812"/>
    </source>
</evidence>
<sequence>MSDRKAPRQVAGASTRSAAHVQGRLPSATSSLRVQLPSTSSDQQDRRASSSSSTRLAAQQSQSEHDQGQSDAAVLTSSILAAQVEARSQLYTHEKLVDGVSSDILRQMLTVGRRFVLPDDQSDSTNEEPPEGNSGKIIRSLFLAVLEERHSLELCAYPACRSSPCRPRRSADKHGSSSRSASSYRINRHTHSIEPETRLEVGGAWTFCSDACWARATWITRWILGDDGHDQPSGQPSTLLFGGNASGGRWEVSDDTQQSIELLEDLEARGEVQLLAGQSSSSDRTVPIQRQETNPSESPSTGEAREADRLVRSNTARNASANALAARATATPPPPRSDRPRNPKLPRGMSTVRGALPKGRAGRTTASETTATGASTAARSSKGEDAARVLPQASESVQDIRSPTTRASRCPISERPESTLLLVSRNEAKDVASIFGDLRIVERGRDSQEATVGSCQHLPVSDGEGKGGAGDEAQEALQGATRPSRVRAQEEEEEELDKMLASQRAEEERGALSGQTSEDLWDFAKLARKQMNEESKTEAVP</sequence>
<dbReference type="STRING" id="401625.A0A0P1BLP7"/>
<feature type="region of interest" description="Disordered" evidence="2">
    <location>
        <begin position="445"/>
        <end position="519"/>
    </location>
</feature>
<evidence type="ECO:0000256" key="2">
    <source>
        <dbReference type="SAM" id="MobiDB-lite"/>
    </source>
</evidence>
<feature type="region of interest" description="Disordered" evidence="2">
    <location>
        <begin position="162"/>
        <end position="188"/>
    </location>
</feature>
<reference evidence="4 5" key="1">
    <citation type="submission" date="2014-09" db="EMBL/GenBank/DDBJ databases">
        <authorList>
            <person name="Magalhaes I.L.F."/>
            <person name="Oliveira U."/>
            <person name="Santos F.R."/>
            <person name="Vidigal T.H.D.A."/>
            <person name="Brescovit A.D."/>
            <person name="Santos A.J."/>
        </authorList>
    </citation>
    <scope>NUCLEOTIDE SEQUENCE [LARGE SCALE GENOMIC DNA]</scope>
</reference>
<keyword evidence="5" id="KW-1185">Reference proteome</keyword>
<dbReference type="Pfam" id="PF04181">
    <property type="entry name" value="RPAP2_Rtr1"/>
    <property type="match status" value="1"/>
</dbReference>
<dbReference type="AlphaFoldDB" id="A0A0P1BLP7"/>
<proteinExistence type="inferred from homology"/>
<accession>A0A0P1BLP7</accession>
<dbReference type="Proteomes" id="UP000054845">
    <property type="component" value="Unassembled WGS sequence"/>
</dbReference>
<feature type="region of interest" description="Disordered" evidence="2">
    <location>
        <begin position="229"/>
        <end position="249"/>
    </location>
</feature>
<dbReference type="OrthoDB" id="2590500at2759"/>
<feature type="region of interest" description="Disordered" evidence="2">
    <location>
        <begin position="320"/>
        <end position="413"/>
    </location>
</feature>
<feature type="compositionally biased region" description="Polar residues" evidence="2">
    <location>
        <begin position="276"/>
        <end position="301"/>
    </location>
</feature>
<protein>
    <recommendedName>
        <fullName evidence="3">RTR1-type domain-containing protein</fullName>
    </recommendedName>
</protein>
<organism evidence="4 5">
    <name type="scientific">Ceraceosorus bombacis</name>
    <dbReference type="NCBI Taxonomy" id="401625"/>
    <lineage>
        <taxon>Eukaryota</taxon>
        <taxon>Fungi</taxon>
        <taxon>Dikarya</taxon>
        <taxon>Basidiomycota</taxon>
        <taxon>Ustilaginomycotina</taxon>
        <taxon>Exobasidiomycetes</taxon>
        <taxon>Ceraceosorales</taxon>
        <taxon>Ceraceosoraceae</taxon>
        <taxon>Ceraceosorus</taxon>
    </lineage>
</organism>
<feature type="compositionally biased region" description="Polar residues" evidence="2">
    <location>
        <begin position="27"/>
        <end position="37"/>
    </location>
</feature>
<dbReference type="InterPro" id="IPR038534">
    <property type="entry name" value="Rtr1/RPAP2_sf"/>
</dbReference>
<name>A0A0P1BLP7_9BASI</name>
<evidence type="ECO:0000259" key="3">
    <source>
        <dbReference type="PROSITE" id="PS51479"/>
    </source>
</evidence>
<feature type="compositionally biased region" description="Polar residues" evidence="2">
    <location>
        <begin position="393"/>
        <end position="407"/>
    </location>
</feature>